<dbReference type="Pfam" id="PF02583">
    <property type="entry name" value="Trns_repr_metal"/>
    <property type="match status" value="1"/>
</dbReference>
<reference evidence="1 2" key="1">
    <citation type="submission" date="2013-12" db="EMBL/GenBank/DDBJ databases">
        <title>NBRP : Genome information of microbial organism related human and environment.</title>
        <authorList>
            <person name="Hattori M."/>
            <person name="Oshima K."/>
            <person name="Inaba H."/>
            <person name="Suda W."/>
            <person name="Sakamoto M."/>
            <person name="Iino T."/>
            <person name="Kitahara M."/>
            <person name="Oshida Y."/>
            <person name="Iida T."/>
            <person name="Kudo T."/>
            <person name="Itoh T."/>
            <person name="Ahmed I."/>
            <person name="Ohkuma M."/>
        </authorList>
    </citation>
    <scope>NUCLEOTIDE SEQUENCE [LARGE SCALE GENOMIC DNA]</scope>
    <source>
        <strain evidence="1 2">JCM 21738</strain>
    </source>
</reference>
<evidence type="ECO:0008006" key="3">
    <source>
        <dbReference type="Google" id="ProtNLM"/>
    </source>
</evidence>
<dbReference type="Gene3D" id="1.20.58.1000">
    <property type="entry name" value="Metal-sensitive repressor, helix protomer"/>
    <property type="match status" value="1"/>
</dbReference>
<comment type="caution">
    <text evidence="1">The sequence shown here is derived from an EMBL/GenBank/DDBJ whole genome shotgun (WGS) entry which is preliminary data.</text>
</comment>
<evidence type="ECO:0000313" key="2">
    <source>
        <dbReference type="Proteomes" id="UP000018949"/>
    </source>
</evidence>
<dbReference type="CDD" id="cd10155">
    <property type="entry name" value="BsYrkD-like_DUF156"/>
    <property type="match status" value="1"/>
</dbReference>
<dbReference type="GO" id="GO:0003677">
    <property type="term" value="F:DNA binding"/>
    <property type="evidence" value="ECO:0007669"/>
    <property type="project" value="InterPro"/>
</dbReference>
<dbReference type="GO" id="GO:0046872">
    <property type="term" value="F:metal ion binding"/>
    <property type="evidence" value="ECO:0007669"/>
    <property type="project" value="InterPro"/>
</dbReference>
<dbReference type="InterPro" id="IPR003735">
    <property type="entry name" value="Metal_Tscrpt_repr"/>
</dbReference>
<dbReference type="PANTHER" id="PTHR33677">
    <property type="entry name" value="TRANSCRIPTIONAL REPRESSOR FRMR-RELATED"/>
    <property type="match status" value="1"/>
</dbReference>
<dbReference type="EMBL" id="BAUW01000035">
    <property type="protein sequence ID" value="GAE46050.1"/>
    <property type="molecule type" value="Genomic_DNA"/>
</dbReference>
<keyword evidence="2" id="KW-1185">Reference proteome</keyword>
<name>W4RNP7_9BACI</name>
<dbReference type="AlphaFoldDB" id="W4RNP7"/>
<protein>
    <recommendedName>
        <fullName evidence="3">Repressor CsoR of the copZA operon</fullName>
    </recommendedName>
</protein>
<evidence type="ECO:0000313" key="1">
    <source>
        <dbReference type="EMBL" id="GAE46050.1"/>
    </source>
</evidence>
<dbReference type="GO" id="GO:0045892">
    <property type="term" value="P:negative regulation of DNA-templated transcription"/>
    <property type="evidence" value="ECO:0007669"/>
    <property type="project" value="UniProtKB-ARBA"/>
</dbReference>
<sequence>MQEMEYTTEMKNRLKRLEGQVRGVIRMMEEENHCKDVVTQLSAVRSAVDRAIGFIVAKNLESCITEATQEGKDADEAIKEAVNMIVKSR</sequence>
<accession>W4RNP7</accession>
<organism evidence="1 2">
    <name type="scientific">Mesobacillus boroniphilus JCM 21738</name>
    <dbReference type="NCBI Taxonomy" id="1294265"/>
    <lineage>
        <taxon>Bacteria</taxon>
        <taxon>Bacillati</taxon>
        <taxon>Bacillota</taxon>
        <taxon>Bacilli</taxon>
        <taxon>Bacillales</taxon>
        <taxon>Bacillaceae</taxon>
        <taxon>Mesobacillus</taxon>
    </lineage>
</organism>
<proteinExistence type="predicted"/>
<dbReference type="PANTHER" id="PTHR33677:SF5">
    <property type="entry name" value="TRANSCRIPTIONAL REPRESSOR FRMR"/>
    <property type="match status" value="1"/>
</dbReference>
<dbReference type="Proteomes" id="UP000018949">
    <property type="component" value="Unassembled WGS sequence"/>
</dbReference>
<dbReference type="InterPro" id="IPR038390">
    <property type="entry name" value="Metal_Tscrpt_repr_sf"/>
</dbReference>
<dbReference type="eggNOG" id="COG1937">
    <property type="taxonomic scope" value="Bacteria"/>
</dbReference>
<gene>
    <name evidence="1" type="ORF">JCM21738_2909</name>
</gene>